<evidence type="ECO:0000313" key="1">
    <source>
        <dbReference type="EMBL" id="BBX30428.1"/>
    </source>
</evidence>
<proteinExistence type="predicted"/>
<geneLocation type="plasmid" evidence="1 2">
    <name>pJCM12272</name>
</geneLocation>
<sequence length="128" mass="14010">MGYDAHSVDVNFTIPAADTDAALAAVNALTGCTYASLSDAIHEETFFEDCTEDAEYGFSFGFYSARWTLFTEKILKAVAPFAHPGSYARFQSGDDSLFGFLVADGCLQDEVGHFEWTTSRQSPPITRL</sequence>
<organism evidence="1 2">
    <name type="scientific">Mycolicibacterium alvei</name>
    <dbReference type="NCBI Taxonomy" id="67081"/>
    <lineage>
        <taxon>Bacteria</taxon>
        <taxon>Bacillati</taxon>
        <taxon>Actinomycetota</taxon>
        <taxon>Actinomycetes</taxon>
        <taxon>Mycobacteriales</taxon>
        <taxon>Mycobacteriaceae</taxon>
        <taxon>Mycolicibacterium</taxon>
    </lineage>
</organism>
<protein>
    <recommendedName>
        <fullName evidence="3">YubB ferredoxin-like domain-containing protein</fullName>
    </recommendedName>
</protein>
<gene>
    <name evidence="1" type="ORF">MALV_55530</name>
</gene>
<evidence type="ECO:0008006" key="3">
    <source>
        <dbReference type="Google" id="ProtNLM"/>
    </source>
</evidence>
<dbReference type="Proteomes" id="UP000466906">
    <property type="component" value="Plasmid pJCM12272"/>
</dbReference>
<dbReference type="RefSeq" id="WP_163670488.1">
    <property type="nucleotide sequence ID" value="NZ_AP022566.1"/>
</dbReference>
<keyword evidence="2" id="KW-1185">Reference proteome</keyword>
<accession>A0A6N4V1G2</accession>
<evidence type="ECO:0000313" key="2">
    <source>
        <dbReference type="Proteomes" id="UP000466906"/>
    </source>
</evidence>
<dbReference type="KEGG" id="malv:MALV_55530"/>
<dbReference type="AlphaFoldDB" id="A0A6N4V1G2"/>
<reference evidence="1 2" key="1">
    <citation type="journal article" date="2019" name="Emerg. Microbes Infect.">
        <title>Comprehensive subspecies identification of 175 nontuberculous mycobacteria species based on 7547 genomic profiles.</title>
        <authorList>
            <person name="Matsumoto Y."/>
            <person name="Kinjo T."/>
            <person name="Motooka D."/>
            <person name="Nabeya D."/>
            <person name="Jung N."/>
            <person name="Uechi K."/>
            <person name="Horii T."/>
            <person name="Iida T."/>
            <person name="Fujita J."/>
            <person name="Nakamura S."/>
        </authorList>
    </citation>
    <scope>NUCLEOTIDE SEQUENCE [LARGE SCALE GENOMIC DNA]</scope>
    <source>
        <strain evidence="1 2">JCM 12272</strain>
        <plasmid evidence="1">pJCM12272</plasmid>
    </source>
</reference>
<name>A0A6N4V1G2_9MYCO</name>
<keyword evidence="1" id="KW-0614">Plasmid</keyword>
<dbReference type="EMBL" id="AP022566">
    <property type="protein sequence ID" value="BBX30428.1"/>
    <property type="molecule type" value="Genomic_DNA"/>
</dbReference>